<dbReference type="Proteomes" id="UP000224097">
    <property type="component" value="Segment"/>
</dbReference>
<name>A0A1I9SCS2_9CAUD</name>
<evidence type="ECO:0000313" key="1">
    <source>
        <dbReference type="EMBL" id="AOZ64649.1"/>
    </source>
</evidence>
<accession>A0A1I9SCS2</accession>
<gene>
    <name evidence="1" type="ORF">SEA_CHUBSTER_98</name>
</gene>
<evidence type="ECO:0000313" key="2">
    <source>
        <dbReference type="Proteomes" id="UP000224097"/>
    </source>
</evidence>
<reference evidence="1 2" key="1">
    <citation type="submission" date="2016-08" db="EMBL/GenBank/DDBJ databases">
        <authorList>
            <person name="Conboy A.J."/>
            <person name="Conboy D.B."/>
            <person name="Dunbar D."/>
            <person name="Moy E.A."/>
            <person name="Hughes L.E."/>
            <person name="Garlena R.A."/>
            <person name="Russell D.A."/>
            <person name="Pope W.H."/>
            <person name="Jacobs-Sera D."/>
            <person name="Hendrix R.W."/>
            <person name="Hatfull G.F."/>
        </authorList>
    </citation>
    <scope>NUCLEOTIDE SEQUENCE [LARGE SCALE GENOMIC DNA]</scope>
</reference>
<protein>
    <submittedName>
        <fullName evidence="1">Uncharacterized protein</fullName>
    </submittedName>
</protein>
<sequence>MSQSKPKGCTCTNHCPESDNPCPHCRGLDIYSPCPVVGFGCGDCGDVEDPCCTPEEQAAAKS</sequence>
<dbReference type="EMBL" id="KX670786">
    <property type="protein sequence ID" value="AOZ64649.1"/>
    <property type="molecule type" value="Genomic_DNA"/>
</dbReference>
<organism evidence="1 2">
    <name type="scientific">Arthrobacter phage Chubster</name>
    <dbReference type="NCBI Taxonomy" id="1897527"/>
    <lineage>
        <taxon>Viruses</taxon>
        <taxon>Duplodnaviria</taxon>
        <taxon>Heunggongvirae</taxon>
        <taxon>Uroviricota</taxon>
        <taxon>Caudoviricetes</taxon>
        <taxon>Klausavirus</taxon>
        <taxon>Klausavirus princesstrina</taxon>
    </lineage>
</organism>
<proteinExistence type="predicted"/>